<proteinExistence type="predicted"/>
<protein>
    <recommendedName>
        <fullName evidence="2">Glyceraldehyde 3-phosphate dehydrogenase NAD(P) binding domain-containing protein</fullName>
    </recommendedName>
</protein>
<dbReference type="InterPro" id="IPR036291">
    <property type="entry name" value="NAD(P)-bd_dom_sf"/>
</dbReference>
<dbReference type="GO" id="GO:0016620">
    <property type="term" value="F:oxidoreductase activity, acting on the aldehyde or oxo group of donors, NAD or NADP as acceptor"/>
    <property type="evidence" value="ECO:0007669"/>
    <property type="project" value="InterPro"/>
</dbReference>
<evidence type="ECO:0000313" key="1">
    <source>
        <dbReference type="EMBL" id="SVA30730.1"/>
    </source>
</evidence>
<organism evidence="1">
    <name type="scientific">marine metagenome</name>
    <dbReference type="NCBI Taxonomy" id="408172"/>
    <lineage>
        <taxon>unclassified sequences</taxon>
        <taxon>metagenomes</taxon>
        <taxon>ecological metagenomes</taxon>
    </lineage>
</organism>
<dbReference type="CDD" id="cd18127">
    <property type="entry name" value="GAPDH_II_C"/>
    <property type="match status" value="1"/>
</dbReference>
<name>A0A381URM1_9ZZZZ</name>
<gene>
    <name evidence="1" type="ORF">METZ01_LOCUS83584</name>
</gene>
<dbReference type="InterPro" id="IPR020830">
    <property type="entry name" value="GlycerAld_3-P_DH_AS"/>
</dbReference>
<dbReference type="PROSITE" id="PS00071">
    <property type="entry name" value="GAPDH"/>
    <property type="match status" value="1"/>
</dbReference>
<dbReference type="EMBL" id="UINC01006974">
    <property type="protein sequence ID" value="SVA30730.1"/>
    <property type="molecule type" value="Genomic_DNA"/>
</dbReference>
<dbReference type="AlphaFoldDB" id="A0A381URM1"/>
<sequence>MSRKVVHVVGTGTIGEPLIGLLCDFKEDLGIDEVSFHKNTPLTTDRSKVRSLMSRGARLTTHEEKFDGFNAIGLKPEFQTEEAIDRASVVIDCTPKGVGHSNKHQYYEKYLHNTEGFVAQGSEFEFGKMYARGINDTSLVHGDDKFVQVVSCNTHNLSSIVKNIALIDGENNLIEGRFNLIRRSNDVSQSNNFVPSPQVGKHQDNEFGTHHARDAALLFKTMDLSLNLFSSAMIVNTQYMHILHFHLKVKEPTNIQKIIARFDANDLIATTDKVNANEVFSFGRDHGHFGRILNQTVVSIPSLSVRNGTEITGFCFTPQDGNSLLSSIAITEWFLYPHSYESKIQCLSSFFFDEV</sequence>
<evidence type="ECO:0008006" key="2">
    <source>
        <dbReference type="Google" id="ProtNLM"/>
    </source>
</evidence>
<reference evidence="1" key="1">
    <citation type="submission" date="2018-05" db="EMBL/GenBank/DDBJ databases">
        <authorList>
            <person name="Lanie J.A."/>
            <person name="Ng W.-L."/>
            <person name="Kazmierczak K.M."/>
            <person name="Andrzejewski T.M."/>
            <person name="Davidsen T.M."/>
            <person name="Wayne K.J."/>
            <person name="Tettelin H."/>
            <person name="Glass J.I."/>
            <person name="Rusch D."/>
            <person name="Podicherti R."/>
            <person name="Tsui H.-C.T."/>
            <person name="Winkler M.E."/>
        </authorList>
    </citation>
    <scope>NUCLEOTIDE SEQUENCE</scope>
</reference>
<dbReference type="SUPFAM" id="SSF51735">
    <property type="entry name" value="NAD(P)-binding Rossmann-fold domains"/>
    <property type="match status" value="1"/>
</dbReference>
<dbReference type="Gene3D" id="3.30.360.10">
    <property type="entry name" value="Dihydrodipicolinate Reductase, domain 2"/>
    <property type="match status" value="1"/>
</dbReference>
<dbReference type="Gene3D" id="3.40.50.720">
    <property type="entry name" value="NAD(P)-binding Rossmann-like Domain"/>
    <property type="match status" value="1"/>
</dbReference>
<dbReference type="CDD" id="cd02278">
    <property type="entry name" value="GAPDH_II_N"/>
    <property type="match status" value="1"/>
</dbReference>
<accession>A0A381URM1</accession>
<dbReference type="SUPFAM" id="SSF55347">
    <property type="entry name" value="Glyceraldehyde-3-phosphate dehydrogenase-like, C-terminal domain"/>
    <property type="match status" value="1"/>
</dbReference>